<gene>
    <name evidence="4" type="ORF">D9Q98_000705</name>
</gene>
<dbReference type="EMBL" id="SIDB01000001">
    <property type="protein sequence ID" value="KAI3438270.1"/>
    <property type="molecule type" value="Genomic_DNA"/>
</dbReference>
<dbReference type="Proteomes" id="UP001055712">
    <property type="component" value="Unassembled WGS sequence"/>
</dbReference>
<evidence type="ECO:0008006" key="6">
    <source>
        <dbReference type="Google" id="ProtNLM"/>
    </source>
</evidence>
<evidence type="ECO:0000256" key="3">
    <source>
        <dbReference type="ARBA" id="ARBA00023274"/>
    </source>
</evidence>
<keyword evidence="5" id="KW-1185">Reference proteome</keyword>
<keyword evidence="2" id="KW-0689">Ribosomal protein</keyword>
<evidence type="ECO:0000313" key="4">
    <source>
        <dbReference type="EMBL" id="KAI3438270.1"/>
    </source>
</evidence>
<dbReference type="AlphaFoldDB" id="A0A9D4TYX7"/>
<accession>A0A9D4TYX7</accession>
<dbReference type="OrthoDB" id="2501249at2759"/>
<dbReference type="GO" id="GO:0003735">
    <property type="term" value="F:structural constituent of ribosome"/>
    <property type="evidence" value="ECO:0007669"/>
    <property type="project" value="InterPro"/>
</dbReference>
<keyword evidence="3" id="KW-0687">Ribonucleoprotein</keyword>
<sequence>MAGARCQGAAITQALTQQQSGAPQQRRFISVDVPNGNVDKAWRTLSRKLREEGYIDKAQSKKFFVKPSEQRKVEAASSRRRYRKQQFSELLRWVMQRKTRGF</sequence>
<dbReference type="Pfam" id="PF01165">
    <property type="entry name" value="Ribosomal_S21"/>
    <property type="match status" value="1"/>
</dbReference>
<dbReference type="InterPro" id="IPR001911">
    <property type="entry name" value="Ribosomal_bS21"/>
</dbReference>
<dbReference type="GO" id="GO:0006412">
    <property type="term" value="P:translation"/>
    <property type="evidence" value="ECO:0007669"/>
    <property type="project" value="InterPro"/>
</dbReference>
<dbReference type="GO" id="GO:0005840">
    <property type="term" value="C:ribosome"/>
    <property type="evidence" value="ECO:0007669"/>
    <property type="project" value="UniProtKB-KW"/>
</dbReference>
<reference evidence="4" key="2">
    <citation type="submission" date="2020-11" db="EMBL/GenBank/DDBJ databases">
        <authorList>
            <person name="Cecchin M."/>
            <person name="Marcolungo L."/>
            <person name="Rossato M."/>
            <person name="Girolomoni L."/>
            <person name="Cosentino E."/>
            <person name="Cuine S."/>
            <person name="Li-Beisson Y."/>
            <person name="Delledonne M."/>
            <person name="Ballottari M."/>
        </authorList>
    </citation>
    <scope>NUCLEOTIDE SEQUENCE</scope>
    <source>
        <strain evidence="4">211/11P</strain>
        <tissue evidence="4">Whole cell</tissue>
    </source>
</reference>
<dbReference type="GO" id="GO:1990904">
    <property type="term" value="C:ribonucleoprotein complex"/>
    <property type="evidence" value="ECO:0007669"/>
    <property type="project" value="UniProtKB-KW"/>
</dbReference>
<organism evidence="4 5">
    <name type="scientific">Chlorella vulgaris</name>
    <name type="common">Green alga</name>
    <dbReference type="NCBI Taxonomy" id="3077"/>
    <lineage>
        <taxon>Eukaryota</taxon>
        <taxon>Viridiplantae</taxon>
        <taxon>Chlorophyta</taxon>
        <taxon>core chlorophytes</taxon>
        <taxon>Trebouxiophyceae</taxon>
        <taxon>Chlorellales</taxon>
        <taxon>Chlorellaceae</taxon>
        <taxon>Chlorella clade</taxon>
        <taxon>Chlorella</taxon>
    </lineage>
</organism>
<proteinExistence type="inferred from homology"/>
<evidence type="ECO:0000256" key="2">
    <source>
        <dbReference type="ARBA" id="ARBA00022980"/>
    </source>
</evidence>
<reference evidence="4" key="1">
    <citation type="journal article" date="2019" name="Plant J.">
        <title>Chlorella vulgaris genome assembly and annotation reveals the molecular basis for metabolic acclimation to high light conditions.</title>
        <authorList>
            <person name="Cecchin M."/>
            <person name="Marcolungo L."/>
            <person name="Rossato M."/>
            <person name="Girolomoni L."/>
            <person name="Cosentino E."/>
            <person name="Cuine S."/>
            <person name="Li-Beisson Y."/>
            <person name="Delledonne M."/>
            <person name="Ballottari M."/>
        </authorList>
    </citation>
    <scope>NUCLEOTIDE SEQUENCE</scope>
    <source>
        <strain evidence="4">211/11P</strain>
    </source>
</reference>
<comment type="similarity">
    <text evidence="1">Belongs to the bacterial ribosomal protein bS21 family.</text>
</comment>
<dbReference type="NCBIfam" id="TIGR00030">
    <property type="entry name" value="S21p"/>
    <property type="match status" value="1"/>
</dbReference>
<comment type="caution">
    <text evidence="4">The sequence shown here is derived from an EMBL/GenBank/DDBJ whole genome shotgun (WGS) entry which is preliminary data.</text>
</comment>
<evidence type="ECO:0000313" key="5">
    <source>
        <dbReference type="Proteomes" id="UP001055712"/>
    </source>
</evidence>
<name>A0A9D4TYX7_CHLVU</name>
<protein>
    <recommendedName>
        <fullName evidence="6">30S ribosomal protein S21</fullName>
    </recommendedName>
</protein>
<evidence type="ECO:0000256" key="1">
    <source>
        <dbReference type="ARBA" id="ARBA00006640"/>
    </source>
</evidence>